<dbReference type="Pfam" id="PF03659">
    <property type="entry name" value="Glyco_hydro_71"/>
    <property type="match status" value="1"/>
</dbReference>
<dbReference type="OrthoDB" id="3257981at2759"/>
<name>A0A8H7WDE8_9HELO</name>
<comment type="caution">
    <text evidence="1">The sequence shown here is derived from an EMBL/GenBank/DDBJ whole genome shotgun (WGS) entry which is preliminary data.</text>
</comment>
<sequence length="970" mass="106875">MKMRTLYLWTSVATFSFIFFRLSNSRAVFAHYMLGTVTEEHAHKDIDDAIAMGLDGFALNVGDSTQDFVRPALGYLFGYAAYRGFKLYISMDLYAAGDACYQHKTSCKNVTDYDDIFTSYLGSSAYYTAGPNNLPMVSTFSSGGLENHTFITWKKKFDNRLHFVPDFDETQGYWTGDPEWYKYWGPIADGLFTWETAWPVLGANNVGDMTNDTKVMGVAHSHGKEYMIGLSFLQYKNAYGTNVYRGGESNLPARIVGILQMNPRPDFVQFQTWNDGPEGHYIGNLWREQNHDPQPSRYATQIGADHTGLQPIITAFIAAYKSGGSALDMRPPGNEPVGALWYKTIFQSVKCGQDGSPHKYFNKPDGHTAGHDLINWALVIPTSGAGWSVSVISGGSNVIGRATLQPGLNYGSFPTTHTGSQVMQVFDASGKYIAYSKKARFNHLSKRQEDLTCWICAGSPVFDTVKAEVNGVTYGPVEGASSCDDLKGVDLDGWMFGKLDAQSQLTAWFNSHSTTERWLAEFAQPMGIGQSLGSCPVTQACARPNCEDLNNAGRDADSGWHYITAISAVNLNQSFAALHKAVEAARGDFNTVQESLLLKFWPSNPSDHTFEKEFLNAFAAVVGFVTVLAGGPAAAALGPVVAGITGGVILGLKTTNTQLKDAATMGLLVKDWVSKMTVGFETYNDALVQFGGQVKSGITIRTDKSIFKGGDWVNYKKIPVLSGGIKASDLESFYFNVLTAQIANFAWQQQGVYFSCYPMTFQQCKFPFTNTPITDSGDEPRLRNWMPRTGGVGTGCYAQTMIKKGEASGVSNDNMLPYGWGEVPSTSGDDKIRMKFSFGDVIESSWKSYNFAGLNGTYQAYIDNLPNILQNELSFELYLKEAGVFTIPICYIDSSKRTFEEFIGRLDSPGENLWAASWCDCIDRDDGHGVTFKDMFPAAASMYKDFCQAQLCEYTEGPTEGFGTWKCPWD</sequence>
<keyword evidence="2" id="KW-1185">Reference proteome</keyword>
<organism evidence="1 2">
    <name type="scientific">Cadophora malorum</name>
    <dbReference type="NCBI Taxonomy" id="108018"/>
    <lineage>
        <taxon>Eukaryota</taxon>
        <taxon>Fungi</taxon>
        <taxon>Dikarya</taxon>
        <taxon>Ascomycota</taxon>
        <taxon>Pezizomycotina</taxon>
        <taxon>Leotiomycetes</taxon>
        <taxon>Helotiales</taxon>
        <taxon>Ploettnerulaceae</taxon>
        <taxon>Cadophora</taxon>
    </lineage>
</organism>
<dbReference type="InterPro" id="IPR005197">
    <property type="entry name" value="Glyco_hydro_71"/>
</dbReference>
<dbReference type="EMBL" id="JAFJYH010000044">
    <property type="protein sequence ID" value="KAG4422775.1"/>
    <property type="molecule type" value="Genomic_DNA"/>
</dbReference>
<evidence type="ECO:0000313" key="2">
    <source>
        <dbReference type="Proteomes" id="UP000664132"/>
    </source>
</evidence>
<dbReference type="GO" id="GO:0051118">
    <property type="term" value="F:glucan endo-1,3-alpha-glucosidase activity"/>
    <property type="evidence" value="ECO:0007669"/>
    <property type="project" value="InterPro"/>
</dbReference>
<gene>
    <name evidence="1" type="ORF">IFR04_004123</name>
</gene>
<evidence type="ECO:0000313" key="1">
    <source>
        <dbReference type="EMBL" id="KAG4422775.1"/>
    </source>
</evidence>
<dbReference type="Proteomes" id="UP000664132">
    <property type="component" value="Unassembled WGS sequence"/>
</dbReference>
<dbReference type="CDD" id="cd11577">
    <property type="entry name" value="GH71"/>
    <property type="match status" value="1"/>
</dbReference>
<proteinExistence type="predicted"/>
<dbReference type="AlphaFoldDB" id="A0A8H7WDE8"/>
<protein>
    <submittedName>
        <fullName evidence="1">Uncharacterized protein</fullName>
    </submittedName>
</protein>
<dbReference type="Gene3D" id="3.20.20.80">
    <property type="entry name" value="Glycosidases"/>
    <property type="match status" value="1"/>
</dbReference>
<accession>A0A8H7WDE8</accession>
<reference evidence="1" key="1">
    <citation type="submission" date="2021-02" db="EMBL/GenBank/DDBJ databases">
        <title>Genome sequence Cadophora malorum strain M34.</title>
        <authorList>
            <person name="Stefanovic E."/>
            <person name="Vu D."/>
            <person name="Scully C."/>
            <person name="Dijksterhuis J."/>
            <person name="Roader J."/>
            <person name="Houbraken J."/>
        </authorList>
    </citation>
    <scope>NUCLEOTIDE SEQUENCE</scope>
    <source>
        <strain evidence="1">M34</strain>
    </source>
</reference>